<dbReference type="EMBL" id="BONG01000124">
    <property type="protein sequence ID" value="GIF94830.1"/>
    <property type="molecule type" value="Genomic_DNA"/>
</dbReference>
<name>A0A8J3KCS4_9ACTN</name>
<dbReference type="AlphaFoldDB" id="A0A8J3KCS4"/>
<proteinExistence type="predicted"/>
<evidence type="ECO:0000313" key="2">
    <source>
        <dbReference type="Proteomes" id="UP000619293"/>
    </source>
</evidence>
<sequence length="125" mass="13367">MRGLRWKQCEQPVTALRRAAWHGYLAVIAGLAPALRDVSTPDEQVTAEFAALGAHLHVHAGLWGEDGLRLVAVAARADAMFVAGDRTGSMVLTRALARRLFILSRSTPTRSQGGEDRPRPSGAAG</sequence>
<gene>
    <name evidence="1" type="ORF">Cch02nite_82740</name>
</gene>
<dbReference type="Proteomes" id="UP000619293">
    <property type="component" value="Unassembled WGS sequence"/>
</dbReference>
<accession>A0A8J3KCS4</accession>
<keyword evidence="2" id="KW-1185">Reference proteome</keyword>
<organism evidence="1 2">
    <name type="scientific">Catellatospora chokoriensis</name>
    <dbReference type="NCBI Taxonomy" id="310353"/>
    <lineage>
        <taxon>Bacteria</taxon>
        <taxon>Bacillati</taxon>
        <taxon>Actinomycetota</taxon>
        <taxon>Actinomycetes</taxon>
        <taxon>Micromonosporales</taxon>
        <taxon>Micromonosporaceae</taxon>
        <taxon>Catellatospora</taxon>
    </lineage>
</organism>
<protein>
    <submittedName>
        <fullName evidence="1">Uncharacterized protein</fullName>
    </submittedName>
</protein>
<comment type="caution">
    <text evidence="1">The sequence shown here is derived from an EMBL/GenBank/DDBJ whole genome shotgun (WGS) entry which is preliminary data.</text>
</comment>
<evidence type="ECO:0000313" key="1">
    <source>
        <dbReference type="EMBL" id="GIF94830.1"/>
    </source>
</evidence>
<reference evidence="1 2" key="1">
    <citation type="submission" date="2021-01" db="EMBL/GenBank/DDBJ databases">
        <title>Whole genome shotgun sequence of Catellatospora chokoriensis NBRC 107358.</title>
        <authorList>
            <person name="Komaki H."/>
            <person name="Tamura T."/>
        </authorList>
    </citation>
    <scope>NUCLEOTIDE SEQUENCE [LARGE SCALE GENOMIC DNA]</scope>
    <source>
        <strain evidence="1 2">NBRC 107358</strain>
    </source>
</reference>